<organism evidence="2">
    <name type="scientific">Coccidioides posadasii (strain RMSCC 757 / Silveira)</name>
    <name type="common">Valley fever fungus</name>
    <dbReference type="NCBI Taxonomy" id="443226"/>
    <lineage>
        <taxon>Eukaryota</taxon>
        <taxon>Fungi</taxon>
        <taxon>Dikarya</taxon>
        <taxon>Ascomycota</taxon>
        <taxon>Pezizomycotina</taxon>
        <taxon>Eurotiomycetes</taxon>
        <taxon>Eurotiomycetidae</taxon>
        <taxon>Onygenales</taxon>
        <taxon>Onygenaceae</taxon>
        <taxon>Coccidioides</taxon>
    </lineage>
</organism>
<gene>
    <name evidence="1" type="ORF">CPSG_10040</name>
</gene>
<dbReference type="VEuPathDB" id="FungiDB:D8B26_008429"/>
<reference evidence="2" key="2">
    <citation type="submission" date="2010-03" db="EMBL/GenBank/DDBJ databases">
        <title>The genome sequence of Coccidioides posadasii strain Silveira.</title>
        <authorList>
            <consortium name="The Broad Institute Genome Sequencing Center for Infectious Disease"/>
            <person name="Neafsey D."/>
            <person name="Orbach M."/>
            <person name="Henn M.R."/>
            <person name="Cole G.T."/>
            <person name="Galgiani J."/>
            <person name="Gardner M.J."/>
            <person name="Kirkland T.N."/>
            <person name="Taylor J.W."/>
            <person name="Young S.K."/>
            <person name="Zeng Q."/>
            <person name="Koehrsen M."/>
            <person name="Alvarado L."/>
            <person name="Berlin A."/>
            <person name="Borenstein D."/>
            <person name="Chapman S.B."/>
            <person name="Chen Z."/>
            <person name="Engels R."/>
            <person name="Freedman E."/>
            <person name="Gellesch M."/>
            <person name="Goldberg J."/>
            <person name="Griggs A."/>
            <person name="Gujja S."/>
            <person name="Heilman E."/>
            <person name="Heiman D."/>
            <person name="Howarth C."/>
            <person name="Jen D."/>
            <person name="Larson L."/>
            <person name="Mehta T."/>
            <person name="Neiman D."/>
            <person name="Park D."/>
            <person name="Pearson M."/>
            <person name="Richards J."/>
            <person name="Roberts A."/>
            <person name="Saif S."/>
            <person name="Shea T."/>
            <person name="Shenoy N."/>
            <person name="Sisk P."/>
            <person name="Stolte C."/>
            <person name="Sykes S."/>
            <person name="Walk T."/>
            <person name="White J."/>
            <person name="Yandava C."/>
            <person name="Haas B."/>
            <person name="Nusbaum C."/>
            <person name="Birren B."/>
        </authorList>
    </citation>
    <scope>NUCLEOTIDE SEQUENCE [LARGE SCALE GENOMIC DNA]</scope>
    <source>
        <strain evidence="2">RMSCC 757 / Silveira</strain>
    </source>
</reference>
<dbReference type="EMBL" id="GL636521">
    <property type="protein sequence ID" value="EFW13359.1"/>
    <property type="molecule type" value="Genomic_DNA"/>
</dbReference>
<dbReference type="HOGENOM" id="CLU_104264_0_0_1"/>
<proteinExistence type="predicted"/>
<dbReference type="AlphaFoldDB" id="E9DJQ1"/>
<accession>E9DJQ1</accession>
<keyword evidence="2" id="KW-1185">Reference proteome</keyword>
<evidence type="ECO:0000313" key="2">
    <source>
        <dbReference type="Proteomes" id="UP000002497"/>
    </source>
</evidence>
<evidence type="ECO:0000313" key="1">
    <source>
        <dbReference type="EMBL" id="EFW13359.1"/>
    </source>
</evidence>
<dbReference type="Proteomes" id="UP000002497">
    <property type="component" value="Unassembled WGS sequence"/>
</dbReference>
<dbReference type="VEuPathDB" id="FungiDB:CPSG_10040"/>
<sequence length="183" mass="20524">MHTELYVLKKATLFAIPSLTELQDCNHILPSVESNIQPNNQTEESELNDAASLSDVSDALPNTLSDTYSEPEDIRVQEIIQEAVAALPMGSVDNNESQQYEEPESKPWLQTMLHPVYLVGNRDSNFHSQLEDSLGDQPAETYIPTTMNDLLEILVHAHAEPDEMLDHFMLALGLWCKKSEISC</sequence>
<name>E9DJQ1_COCPS</name>
<reference evidence="2" key="1">
    <citation type="journal article" date="2010" name="Genome Res.">
        <title>Population genomic sequencing of Coccidioides fungi reveals recent hybridization and transposon control.</title>
        <authorList>
            <person name="Neafsey D.E."/>
            <person name="Barker B.M."/>
            <person name="Sharpton T.J."/>
            <person name="Stajich J.E."/>
            <person name="Park D.J."/>
            <person name="Whiston E."/>
            <person name="Hung C.-Y."/>
            <person name="McMahan C."/>
            <person name="White J."/>
            <person name="Sykes S."/>
            <person name="Heiman D."/>
            <person name="Young S."/>
            <person name="Zeng Q."/>
            <person name="Abouelleil A."/>
            <person name="Aftuck L."/>
            <person name="Bessette D."/>
            <person name="Brown A."/>
            <person name="FitzGerald M."/>
            <person name="Lui A."/>
            <person name="Macdonald J.P."/>
            <person name="Priest M."/>
            <person name="Orbach M.J."/>
            <person name="Galgiani J.N."/>
            <person name="Kirkland T.N."/>
            <person name="Cole G.T."/>
            <person name="Birren B.W."/>
            <person name="Henn M.R."/>
            <person name="Taylor J.W."/>
            <person name="Rounsley S.D."/>
        </authorList>
    </citation>
    <scope>NUCLEOTIDE SEQUENCE [LARGE SCALE GENOMIC DNA]</scope>
    <source>
        <strain evidence="2">RMSCC 757 / Silveira</strain>
    </source>
</reference>
<protein>
    <submittedName>
        <fullName evidence="1">Uncharacterized protein</fullName>
    </submittedName>
</protein>